<evidence type="ECO:0000313" key="3">
    <source>
        <dbReference type="Proteomes" id="UP000230002"/>
    </source>
</evidence>
<organism evidence="2 3">
    <name type="scientific">Ganoderma sinense ZZ0214-1</name>
    <dbReference type="NCBI Taxonomy" id="1077348"/>
    <lineage>
        <taxon>Eukaryota</taxon>
        <taxon>Fungi</taxon>
        <taxon>Dikarya</taxon>
        <taxon>Basidiomycota</taxon>
        <taxon>Agaricomycotina</taxon>
        <taxon>Agaricomycetes</taxon>
        <taxon>Polyporales</taxon>
        <taxon>Polyporaceae</taxon>
        <taxon>Ganoderma</taxon>
    </lineage>
</organism>
<accession>A0A2G8RXW3</accession>
<name>A0A2G8RXW3_9APHY</name>
<dbReference type="OrthoDB" id="2757362at2759"/>
<reference evidence="2 3" key="1">
    <citation type="journal article" date="2015" name="Sci. Rep.">
        <title>Chromosome-level genome map provides insights into diverse defense mechanisms in the medicinal fungus Ganoderma sinense.</title>
        <authorList>
            <person name="Zhu Y."/>
            <person name="Xu J."/>
            <person name="Sun C."/>
            <person name="Zhou S."/>
            <person name="Xu H."/>
            <person name="Nelson D.R."/>
            <person name="Qian J."/>
            <person name="Song J."/>
            <person name="Luo H."/>
            <person name="Xiang L."/>
            <person name="Li Y."/>
            <person name="Xu Z."/>
            <person name="Ji A."/>
            <person name="Wang L."/>
            <person name="Lu S."/>
            <person name="Hayward A."/>
            <person name="Sun W."/>
            <person name="Li X."/>
            <person name="Schwartz D.C."/>
            <person name="Wang Y."/>
            <person name="Chen S."/>
        </authorList>
    </citation>
    <scope>NUCLEOTIDE SEQUENCE [LARGE SCALE GENOMIC DNA]</scope>
    <source>
        <strain evidence="2 3">ZZ0214-1</strain>
    </source>
</reference>
<dbReference type="AlphaFoldDB" id="A0A2G8RXW3"/>
<dbReference type="Proteomes" id="UP000230002">
    <property type="component" value="Unassembled WGS sequence"/>
</dbReference>
<feature type="region of interest" description="Disordered" evidence="1">
    <location>
        <begin position="545"/>
        <end position="568"/>
    </location>
</feature>
<protein>
    <recommendedName>
        <fullName evidence="4">F-box domain-containing protein</fullName>
    </recommendedName>
</protein>
<feature type="region of interest" description="Disordered" evidence="1">
    <location>
        <begin position="471"/>
        <end position="500"/>
    </location>
</feature>
<feature type="compositionally biased region" description="Basic and acidic residues" evidence="1">
    <location>
        <begin position="491"/>
        <end position="500"/>
    </location>
</feature>
<dbReference type="EMBL" id="AYKW01000045">
    <property type="protein sequence ID" value="PIL26334.1"/>
    <property type="molecule type" value="Genomic_DNA"/>
</dbReference>
<evidence type="ECO:0000256" key="1">
    <source>
        <dbReference type="SAM" id="MobiDB-lite"/>
    </source>
</evidence>
<evidence type="ECO:0008006" key="4">
    <source>
        <dbReference type="Google" id="ProtNLM"/>
    </source>
</evidence>
<keyword evidence="3" id="KW-1185">Reference proteome</keyword>
<dbReference type="Gene3D" id="3.80.10.10">
    <property type="entry name" value="Ribonuclease Inhibitor"/>
    <property type="match status" value="1"/>
</dbReference>
<proteinExistence type="predicted"/>
<comment type="caution">
    <text evidence="2">The sequence shown here is derived from an EMBL/GenBank/DDBJ whole genome shotgun (WGS) entry which is preliminary data.</text>
</comment>
<feature type="compositionally biased region" description="Basic and acidic residues" evidence="1">
    <location>
        <begin position="558"/>
        <end position="568"/>
    </location>
</feature>
<feature type="compositionally biased region" description="Low complexity" evidence="1">
    <location>
        <begin position="474"/>
        <end position="486"/>
    </location>
</feature>
<sequence length="568" mass="62596">MIFQAWKDLCETKRHGIGAEWVRATWVCKTWREVAFQAATLWSAVLVSRPLADDPPLSIQLDRTRGVALDLSISGGRMSEAELEEVFSFVLSKRNAVKQLQITFEVEQLLTIKGFVQGVGAEIVTLSLSLNCIQDGSDYTGGWKFTPDLFPRLRHLALDKLTPTPSAPLLTLTRLDLVDVYDEDHSNLVHRFLACFPNLENLRVEWCFVDLGEDTGSEPPIVELPKLRYLSVKDTAFDIWAALSSLRLPSLSSFHVLAECDGDVDDDFILPGNITPSFPFIRHTRCLSLTVGQPTTHLSFRGSLGDTLEDGPDWSITMPDPTLEPPKSDPDLYPAFLSADLRLAKFYWLGYNARRIITHIPHLVDPSLTVELQLHFAHGLPVVRDWARFFGAMPRLRTLGIGGGTLATAILEAFRADPGLCAELQDVALCAITSPGATRMEKGIPSFFMKAVGSWLRKRADVGTRLQSLTVRTSSDGSGSQSGDRGALARPEAKGKARADSEPVGFAAKLRWDLERLGDLVGKVVVEDADCPACSMKHKLLADPPKLADSEELASDGGRGDHDDPYFF</sequence>
<dbReference type="InterPro" id="IPR032675">
    <property type="entry name" value="LRR_dom_sf"/>
</dbReference>
<gene>
    <name evidence="2" type="ORF">GSI_12090</name>
</gene>
<dbReference type="SUPFAM" id="SSF52047">
    <property type="entry name" value="RNI-like"/>
    <property type="match status" value="1"/>
</dbReference>
<evidence type="ECO:0000313" key="2">
    <source>
        <dbReference type="EMBL" id="PIL26334.1"/>
    </source>
</evidence>